<keyword evidence="4" id="KW-0812">Transmembrane</keyword>
<dbReference type="Gene3D" id="3.40.50.720">
    <property type="entry name" value="NAD(P)-binding Rossmann-like Domain"/>
    <property type="match status" value="1"/>
</dbReference>
<dbReference type="NCBIfam" id="NF011696">
    <property type="entry name" value="PRK15116.1"/>
    <property type="match status" value="1"/>
</dbReference>
<dbReference type="PANTHER" id="PTHR43267:SF1">
    <property type="entry name" value="TRNA THREONYLCARBAMOYLADENOSINE DEHYDRATASE"/>
    <property type="match status" value="1"/>
</dbReference>
<dbReference type="CDD" id="cd00755">
    <property type="entry name" value="YgdL_like"/>
    <property type="match status" value="1"/>
</dbReference>
<dbReference type="GO" id="GO:0005524">
    <property type="term" value="F:ATP binding"/>
    <property type="evidence" value="ECO:0007669"/>
    <property type="project" value="UniProtKB-KW"/>
</dbReference>
<dbReference type="GO" id="GO:0061503">
    <property type="term" value="F:tRNA threonylcarbamoyladenosine dehydratase"/>
    <property type="evidence" value="ECO:0007669"/>
    <property type="project" value="TreeGrafter"/>
</dbReference>
<dbReference type="GO" id="GO:0008641">
    <property type="term" value="F:ubiquitin-like modifier activating enzyme activity"/>
    <property type="evidence" value="ECO:0007669"/>
    <property type="project" value="InterPro"/>
</dbReference>
<dbReference type="GO" id="GO:0061504">
    <property type="term" value="P:cyclic threonylcarbamoyladenosine biosynthetic process"/>
    <property type="evidence" value="ECO:0007669"/>
    <property type="project" value="TreeGrafter"/>
</dbReference>
<dbReference type="InterPro" id="IPR045886">
    <property type="entry name" value="ThiF/MoeB/HesA"/>
</dbReference>
<dbReference type="EMBL" id="CP021425">
    <property type="protein sequence ID" value="ARU54977.1"/>
    <property type="molecule type" value="Genomic_DNA"/>
</dbReference>
<gene>
    <name evidence="12" type="primary">tcdA</name>
    <name evidence="12" type="ORF">OLMES_0890</name>
</gene>
<evidence type="ECO:0000259" key="11">
    <source>
        <dbReference type="Pfam" id="PF00899"/>
    </source>
</evidence>
<evidence type="ECO:0000313" key="13">
    <source>
        <dbReference type="Proteomes" id="UP000196027"/>
    </source>
</evidence>
<accession>A0A1Y0I3D7</accession>
<evidence type="ECO:0000256" key="5">
    <source>
        <dbReference type="ARBA" id="ARBA00022741"/>
    </source>
</evidence>
<dbReference type="SUPFAM" id="SSF69572">
    <property type="entry name" value="Activating enzymes of the ubiquitin-like proteins"/>
    <property type="match status" value="1"/>
</dbReference>
<evidence type="ECO:0000256" key="2">
    <source>
        <dbReference type="ARBA" id="ARBA00009919"/>
    </source>
</evidence>
<dbReference type="Proteomes" id="UP000196027">
    <property type="component" value="Chromosome"/>
</dbReference>
<keyword evidence="6" id="KW-0067">ATP-binding</keyword>
<keyword evidence="7" id="KW-1133">Transmembrane helix</keyword>
<organism evidence="12 13">
    <name type="scientific">Oleiphilus messinensis</name>
    <dbReference type="NCBI Taxonomy" id="141451"/>
    <lineage>
        <taxon>Bacteria</taxon>
        <taxon>Pseudomonadati</taxon>
        <taxon>Pseudomonadota</taxon>
        <taxon>Gammaproteobacteria</taxon>
        <taxon>Oceanospirillales</taxon>
        <taxon>Oleiphilaceae</taxon>
        <taxon>Oleiphilus</taxon>
    </lineage>
</organism>
<dbReference type="InterPro" id="IPR000594">
    <property type="entry name" value="ThiF_NAD_FAD-bd"/>
</dbReference>
<sequence>MMTTIPPTSEIPDSSGHDLDYRFGGIRRLYGQAAYDRFQNAHVCIVGIGGVGSWAAEALARSAIGHLTLIDLDDICVSNINRQIHALDGHIGQLKVEAMAERIRRINPHCQVNARVSFLTEKNLAELINDEFDYVLDAIDSVKMKTRLIAHCKRQKIPIVCAGGAGGQTDPTQIQMADLGRTYQDPLLAKVRSQLRKNYGFSSNPKRKLGIDCVFSTEQLTYPKADGEVCQQKPENNGPVRLDCASGFGAVTHITATFGFFAVSRVLQKIAARGVKTT</sequence>
<dbReference type="AlphaFoldDB" id="A0A1Y0I3D7"/>
<reference evidence="12 13" key="1">
    <citation type="submission" date="2017-05" db="EMBL/GenBank/DDBJ databases">
        <title>Genomic insights into alkan degradation activity of Oleiphilus messinensis.</title>
        <authorList>
            <person name="Kozyavkin S.A."/>
            <person name="Slesarev A.I."/>
            <person name="Golyshin P.N."/>
            <person name="Korzhenkov A."/>
            <person name="Golyshina O.N."/>
            <person name="Toshchakov S.V."/>
        </authorList>
    </citation>
    <scope>NUCLEOTIDE SEQUENCE [LARGE SCALE GENOMIC DNA]</scope>
    <source>
        <strain evidence="12 13">ME102</strain>
    </source>
</reference>
<evidence type="ECO:0000256" key="4">
    <source>
        <dbReference type="ARBA" id="ARBA00022692"/>
    </source>
</evidence>
<name>A0A1Y0I3D7_9GAMM</name>
<evidence type="ECO:0000256" key="9">
    <source>
        <dbReference type="ARBA" id="ARBA00074884"/>
    </source>
</evidence>
<dbReference type="Pfam" id="PF00899">
    <property type="entry name" value="ThiF"/>
    <property type="match status" value="1"/>
</dbReference>
<dbReference type="GO" id="GO:0016020">
    <property type="term" value="C:membrane"/>
    <property type="evidence" value="ECO:0007669"/>
    <property type="project" value="UniProtKB-SubCell"/>
</dbReference>
<evidence type="ECO:0000256" key="7">
    <source>
        <dbReference type="ARBA" id="ARBA00022989"/>
    </source>
</evidence>
<keyword evidence="3" id="KW-0436">Ligase</keyword>
<evidence type="ECO:0000256" key="6">
    <source>
        <dbReference type="ARBA" id="ARBA00022840"/>
    </source>
</evidence>
<evidence type="ECO:0000313" key="12">
    <source>
        <dbReference type="EMBL" id="ARU54977.1"/>
    </source>
</evidence>
<feature type="domain" description="THIF-type NAD/FAD binding fold" evidence="11">
    <location>
        <begin position="29"/>
        <end position="251"/>
    </location>
</feature>
<dbReference type="PANTHER" id="PTHR43267">
    <property type="entry name" value="TRNA THREONYLCARBAMOYLADENOSINE DEHYDRATASE"/>
    <property type="match status" value="1"/>
</dbReference>
<protein>
    <recommendedName>
        <fullName evidence="9">tRNA threonylcarbamoyladenosine dehydratase</fullName>
    </recommendedName>
    <alternativeName>
        <fullName evidence="10">t(6)A37 dehydratase</fullName>
    </alternativeName>
</protein>
<proteinExistence type="inferred from homology"/>
<dbReference type="FunFam" id="3.40.50.720:FF:000096">
    <property type="entry name" value="tRNA cyclic N6-threonylcarbamoyladenosine(37) synthase TcdA"/>
    <property type="match status" value="1"/>
</dbReference>
<evidence type="ECO:0000256" key="1">
    <source>
        <dbReference type="ARBA" id="ARBA00004167"/>
    </source>
</evidence>
<evidence type="ECO:0000256" key="3">
    <source>
        <dbReference type="ARBA" id="ARBA00022598"/>
    </source>
</evidence>
<keyword evidence="13" id="KW-1185">Reference proteome</keyword>
<dbReference type="InterPro" id="IPR035985">
    <property type="entry name" value="Ubiquitin-activating_enz"/>
</dbReference>
<evidence type="ECO:0000256" key="8">
    <source>
        <dbReference type="ARBA" id="ARBA00023136"/>
    </source>
</evidence>
<evidence type="ECO:0000256" key="10">
    <source>
        <dbReference type="ARBA" id="ARBA00083375"/>
    </source>
</evidence>
<keyword evidence="8" id="KW-0472">Membrane</keyword>
<comment type="similarity">
    <text evidence="2">Belongs to the HesA/MoeB/ThiF family.</text>
</comment>
<keyword evidence="5" id="KW-0547">Nucleotide-binding</keyword>
<comment type="subcellular location">
    <subcellularLocation>
        <location evidence="1">Membrane</location>
        <topology evidence="1">Single-pass membrane protein</topology>
    </subcellularLocation>
</comment>
<dbReference type="KEGG" id="ome:OLMES_0890"/>